<keyword evidence="1" id="KW-1133">Transmembrane helix</keyword>
<gene>
    <name evidence="2" type="ORF">ATL40_2967</name>
</gene>
<name>A0A2A9D3Q3_9MICO</name>
<evidence type="ECO:0000256" key="1">
    <source>
        <dbReference type="SAM" id="Phobius"/>
    </source>
</evidence>
<sequence>MVAWNQIVTGRIPVEPSRELTWLLVLAIGSLAVLADRLADRAPP</sequence>
<feature type="transmembrane region" description="Helical" evidence="1">
    <location>
        <begin position="20"/>
        <end position="39"/>
    </location>
</feature>
<dbReference type="EMBL" id="PDJD01000001">
    <property type="protein sequence ID" value="PFG21338.1"/>
    <property type="molecule type" value="Genomic_DNA"/>
</dbReference>
<keyword evidence="1" id="KW-0472">Membrane</keyword>
<dbReference type="Proteomes" id="UP000224915">
    <property type="component" value="Unassembled WGS sequence"/>
</dbReference>
<keyword evidence="3" id="KW-1185">Reference proteome</keyword>
<keyword evidence="1" id="KW-0812">Transmembrane</keyword>
<evidence type="ECO:0000313" key="2">
    <source>
        <dbReference type="EMBL" id="PFG21338.1"/>
    </source>
</evidence>
<proteinExistence type="predicted"/>
<protein>
    <submittedName>
        <fullName evidence="2">Uncharacterized protein</fullName>
    </submittedName>
</protein>
<comment type="caution">
    <text evidence="2">The sequence shown here is derived from an EMBL/GenBank/DDBJ whole genome shotgun (WGS) entry which is preliminary data.</text>
</comment>
<organism evidence="2 3">
    <name type="scientific">Serinibacter salmoneus</name>
    <dbReference type="NCBI Taxonomy" id="556530"/>
    <lineage>
        <taxon>Bacteria</taxon>
        <taxon>Bacillati</taxon>
        <taxon>Actinomycetota</taxon>
        <taxon>Actinomycetes</taxon>
        <taxon>Micrococcales</taxon>
        <taxon>Beutenbergiaceae</taxon>
        <taxon>Serinibacter</taxon>
    </lineage>
</organism>
<evidence type="ECO:0000313" key="3">
    <source>
        <dbReference type="Proteomes" id="UP000224915"/>
    </source>
</evidence>
<accession>A0A2A9D3Q3</accession>
<dbReference type="AlphaFoldDB" id="A0A2A9D3Q3"/>
<reference evidence="2 3" key="1">
    <citation type="submission" date="2017-10" db="EMBL/GenBank/DDBJ databases">
        <title>Sequencing the genomes of 1000 actinobacteria strains.</title>
        <authorList>
            <person name="Klenk H.-P."/>
        </authorList>
    </citation>
    <scope>NUCLEOTIDE SEQUENCE [LARGE SCALE GENOMIC DNA]</scope>
    <source>
        <strain evidence="2 3">DSM 21801</strain>
    </source>
</reference>